<comment type="caution">
    <text evidence="1">The sequence shown here is derived from an EMBL/GenBank/DDBJ whole genome shotgun (WGS) entry which is preliminary data.</text>
</comment>
<proteinExistence type="predicted"/>
<accession>A0A816AZ26</accession>
<dbReference type="EMBL" id="CAJNOQ010036116">
    <property type="protein sequence ID" value="CAF1602653.1"/>
    <property type="molecule type" value="Genomic_DNA"/>
</dbReference>
<dbReference type="OrthoDB" id="10388747at2759"/>
<dbReference type="EMBL" id="CAJOBC010102581">
    <property type="protein sequence ID" value="CAF4480763.1"/>
    <property type="molecule type" value="Genomic_DNA"/>
</dbReference>
<dbReference type="AlphaFoldDB" id="A0A816AZ26"/>
<dbReference type="Proteomes" id="UP000681722">
    <property type="component" value="Unassembled WGS sequence"/>
</dbReference>
<feature type="non-terminal residue" evidence="1">
    <location>
        <position position="1"/>
    </location>
</feature>
<organism evidence="1 3">
    <name type="scientific">Didymodactylos carnosus</name>
    <dbReference type="NCBI Taxonomy" id="1234261"/>
    <lineage>
        <taxon>Eukaryota</taxon>
        <taxon>Metazoa</taxon>
        <taxon>Spiralia</taxon>
        <taxon>Gnathifera</taxon>
        <taxon>Rotifera</taxon>
        <taxon>Eurotatoria</taxon>
        <taxon>Bdelloidea</taxon>
        <taxon>Philodinida</taxon>
        <taxon>Philodinidae</taxon>
        <taxon>Didymodactylos</taxon>
    </lineage>
</organism>
<dbReference type="Gene3D" id="3.40.220.10">
    <property type="entry name" value="Leucine Aminopeptidase, subunit E, domain 1"/>
    <property type="match status" value="1"/>
</dbReference>
<keyword evidence="3" id="KW-1185">Reference proteome</keyword>
<evidence type="ECO:0000313" key="1">
    <source>
        <dbReference type="EMBL" id="CAF1602653.1"/>
    </source>
</evidence>
<dbReference type="InterPro" id="IPR043472">
    <property type="entry name" value="Macro_dom-like"/>
</dbReference>
<dbReference type="Proteomes" id="UP000663829">
    <property type="component" value="Unassembled WGS sequence"/>
</dbReference>
<protein>
    <submittedName>
        <fullName evidence="1">Uncharacterized protein</fullName>
    </submittedName>
</protein>
<reference evidence="1" key="1">
    <citation type="submission" date="2021-02" db="EMBL/GenBank/DDBJ databases">
        <authorList>
            <person name="Nowell W R."/>
        </authorList>
    </citation>
    <scope>NUCLEOTIDE SEQUENCE</scope>
</reference>
<sequence>WRKNTKAKFRAFMAAAVANTNGDGLNTYLLLGPIGTGAFRNDASEIGYVFRKVLQSPMMGSTGPIRKAFGNIWFVSTGGWKNELFQAILSDLD</sequence>
<gene>
    <name evidence="1" type="ORF">GPM918_LOCUS42554</name>
    <name evidence="2" type="ORF">SRO942_LOCUS43818</name>
</gene>
<evidence type="ECO:0000313" key="3">
    <source>
        <dbReference type="Proteomes" id="UP000663829"/>
    </source>
</evidence>
<name>A0A816AZ26_9BILA</name>
<evidence type="ECO:0000313" key="2">
    <source>
        <dbReference type="EMBL" id="CAF4480763.1"/>
    </source>
</evidence>